<sequence length="18" mass="2037">MRRSWRKTGSASVVEVST</sequence>
<dbReference type="AlphaFoldDB" id="A0A0A8YED5"/>
<protein>
    <submittedName>
        <fullName evidence="1">Uncharacterized protein</fullName>
    </submittedName>
</protein>
<accession>A0A0A8YED5</accession>
<evidence type="ECO:0000313" key="1">
    <source>
        <dbReference type="EMBL" id="JAD24484.1"/>
    </source>
</evidence>
<reference evidence="1" key="2">
    <citation type="journal article" date="2015" name="Data Brief">
        <title>Shoot transcriptome of the giant reed, Arundo donax.</title>
        <authorList>
            <person name="Barrero R.A."/>
            <person name="Guerrero F.D."/>
            <person name="Moolhuijzen P."/>
            <person name="Goolsby J.A."/>
            <person name="Tidwell J."/>
            <person name="Bellgard S.E."/>
            <person name="Bellgard M.I."/>
        </authorList>
    </citation>
    <scope>NUCLEOTIDE SEQUENCE</scope>
    <source>
        <tissue evidence="1">Shoot tissue taken approximately 20 cm above the soil surface</tissue>
    </source>
</reference>
<dbReference type="EMBL" id="GBRH01273411">
    <property type="protein sequence ID" value="JAD24484.1"/>
    <property type="molecule type" value="Transcribed_RNA"/>
</dbReference>
<organism evidence="1">
    <name type="scientific">Arundo donax</name>
    <name type="common">Giant reed</name>
    <name type="synonym">Donax arundinaceus</name>
    <dbReference type="NCBI Taxonomy" id="35708"/>
    <lineage>
        <taxon>Eukaryota</taxon>
        <taxon>Viridiplantae</taxon>
        <taxon>Streptophyta</taxon>
        <taxon>Embryophyta</taxon>
        <taxon>Tracheophyta</taxon>
        <taxon>Spermatophyta</taxon>
        <taxon>Magnoliopsida</taxon>
        <taxon>Liliopsida</taxon>
        <taxon>Poales</taxon>
        <taxon>Poaceae</taxon>
        <taxon>PACMAD clade</taxon>
        <taxon>Arundinoideae</taxon>
        <taxon>Arundineae</taxon>
        <taxon>Arundo</taxon>
    </lineage>
</organism>
<proteinExistence type="predicted"/>
<name>A0A0A8YED5_ARUDO</name>
<reference evidence="1" key="1">
    <citation type="submission" date="2014-09" db="EMBL/GenBank/DDBJ databases">
        <authorList>
            <person name="Magalhaes I.L.F."/>
            <person name="Oliveira U."/>
            <person name="Santos F.R."/>
            <person name="Vidigal T.H.D.A."/>
            <person name="Brescovit A.D."/>
            <person name="Santos A.J."/>
        </authorList>
    </citation>
    <scope>NUCLEOTIDE SEQUENCE</scope>
    <source>
        <tissue evidence="1">Shoot tissue taken approximately 20 cm above the soil surface</tissue>
    </source>
</reference>